<organism evidence="2">
    <name type="scientific">Anguilla anguilla</name>
    <name type="common">European freshwater eel</name>
    <name type="synonym">Muraena anguilla</name>
    <dbReference type="NCBI Taxonomy" id="7936"/>
    <lineage>
        <taxon>Eukaryota</taxon>
        <taxon>Metazoa</taxon>
        <taxon>Chordata</taxon>
        <taxon>Craniata</taxon>
        <taxon>Vertebrata</taxon>
        <taxon>Euteleostomi</taxon>
        <taxon>Actinopterygii</taxon>
        <taxon>Neopterygii</taxon>
        <taxon>Teleostei</taxon>
        <taxon>Anguilliformes</taxon>
        <taxon>Anguillidae</taxon>
        <taxon>Anguilla</taxon>
    </lineage>
</organism>
<feature type="transmembrane region" description="Helical" evidence="1">
    <location>
        <begin position="12"/>
        <end position="32"/>
    </location>
</feature>
<reference evidence="2" key="2">
    <citation type="journal article" date="2015" name="Fish Shellfish Immunol.">
        <title>Early steps in the European eel (Anguilla anguilla)-Vibrio vulnificus interaction in the gills: Role of the RtxA13 toxin.</title>
        <authorList>
            <person name="Callol A."/>
            <person name="Pajuelo D."/>
            <person name="Ebbesson L."/>
            <person name="Teles M."/>
            <person name="MacKenzie S."/>
            <person name="Amaro C."/>
        </authorList>
    </citation>
    <scope>NUCLEOTIDE SEQUENCE</scope>
</reference>
<keyword evidence="1" id="KW-0472">Membrane</keyword>
<name>A0A0E9XRC3_ANGAN</name>
<accession>A0A0E9XRC3</accession>
<dbReference type="AlphaFoldDB" id="A0A0E9XRC3"/>
<keyword evidence="1" id="KW-1133">Transmembrane helix</keyword>
<proteinExistence type="predicted"/>
<dbReference type="EMBL" id="GBXM01003596">
    <property type="protein sequence ID" value="JAI04982.1"/>
    <property type="molecule type" value="Transcribed_RNA"/>
</dbReference>
<reference evidence="2" key="1">
    <citation type="submission" date="2014-11" db="EMBL/GenBank/DDBJ databases">
        <authorList>
            <person name="Amaro Gonzalez C."/>
        </authorList>
    </citation>
    <scope>NUCLEOTIDE SEQUENCE</scope>
</reference>
<protein>
    <submittedName>
        <fullName evidence="2">Uncharacterized protein</fullName>
    </submittedName>
</protein>
<evidence type="ECO:0000256" key="1">
    <source>
        <dbReference type="SAM" id="Phobius"/>
    </source>
</evidence>
<sequence>MGKIDYILNMNIAYSPVIFIPGPSGLQGLLVYRYNASQLR</sequence>
<keyword evidence="1" id="KW-0812">Transmembrane</keyword>
<evidence type="ECO:0000313" key="2">
    <source>
        <dbReference type="EMBL" id="JAI04982.1"/>
    </source>
</evidence>